<comment type="caution">
    <text evidence="7">The sequence shown here is derived from an EMBL/GenBank/DDBJ whole genome shotgun (WGS) entry which is preliminary data.</text>
</comment>
<evidence type="ECO:0000256" key="4">
    <source>
        <dbReference type="ARBA" id="ARBA00022801"/>
    </source>
</evidence>
<dbReference type="Pfam" id="PF01546">
    <property type="entry name" value="Peptidase_M20"/>
    <property type="match status" value="1"/>
</dbReference>
<keyword evidence="3" id="KW-0479">Metal-binding</keyword>
<evidence type="ECO:0000259" key="6">
    <source>
        <dbReference type="Pfam" id="PF07687"/>
    </source>
</evidence>
<dbReference type="NCBIfam" id="NF005913">
    <property type="entry name" value="PRK07906.1"/>
    <property type="match status" value="1"/>
</dbReference>
<dbReference type="InterPro" id="IPR011650">
    <property type="entry name" value="Peptidase_M20_dimer"/>
</dbReference>
<evidence type="ECO:0000256" key="5">
    <source>
        <dbReference type="ARBA" id="ARBA00022833"/>
    </source>
</evidence>
<dbReference type="Gene3D" id="3.30.70.360">
    <property type="match status" value="1"/>
</dbReference>
<organism evidence="7 8">
    <name type="scientific">Streptomyces shaanxiensis</name>
    <dbReference type="NCBI Taxonomy" id="653357"/>
    <lineage>
        <taxon>Bacteria</taxon>
        <taxon>Bacillati</taxon>
        <taxon>Actinomycetota</taxon>
        <taxon>Actinomycetes</taxon>
        <taxon>Kitasatosporales</taxon>
        <taxon>Streptomycetaceae</taxon>
        <taxon>Streptomyces</taxon>
    </lineage>
</organism>
<keyword evidence="8" id="KW-1185">Reference proteome</keyword>
<keyword evidence="4" id="KW-0378">Hydrolase</keyword>
<dbReference type="Proteomes" id="UP001499984">
    <property type="component" value="Unassembled WGS sequence"/>
</dbReference>
<dbReference type="PROSITE" id="PS00759">
    <property type="entry name" value="ARGE_DAPE_CPG2_2"/>
    <property type="match status" value="1"/>
</dbReference>
<dbReference type="PANTHER" id="PTHR43808:SF8">
    <property type="entry name" value="PEPTIDASE M20 DIMERISATION DOMAIN-CONTAINING PROTEIN"/>
    <property type="match status" value="1"/>
</dbReference>
<dbReference type="EMBL" id="BAAAZY010000042">
    <property type="protein sequence ID" value="GAA4090634.1"/>
    <property type="molecule type" value="Genomic_DNA"/>
</dbReference>
<reference evidence="8" key="1">
    <citation type="journal article" date="2019" name="Int. J. Syst. Evol. Microbiol.">
        <title>The Global Catalogue of Microorganisms (GCM) 10K type strain sequencing project: providing services to taxonomists for standard genome sequencing and annotation.</title>
        <authorList>
            <consortium name="The Broad Institute Genomics Platform"/>
            <consortium name="The Broad Institute Genome Sequencing Center for Infectious Disease"/>
            <person name="Wu L."/>
            <person name="Ma J."/>
        </authorList>
    </citation>
    <scope>NUCLEOTIDE SEQUENCE [LARGE SCALE GENOMIC DNA]</scope>
    <source>
        <strain evidence="8">JCM 16925</strain>
    </source>
</reference>
<accession>A0ABP7WK15</accession>
<dbReference type="SUPFAM" id="SSF55031">
    <property type="entry name" value="Bacterial exopeptidase dimerisation domain"/>
    <property type="match status" value="1"/>
</dbReference>
<gene>
    <name evidence="7" type="ORF">GCM10022233_87420</name>
</gene>
<dbReference type="PANTHER" id="PTHR43808">
    <property type="entry name" value="ACETYLORNITHINE DEACETYLASE"/>
    <property type="match status" value="1"/>
</dbReference>
<evidence type="ECO:0000256" key="3">
    <source>
        <dbReference type="ARBA" id="ARBA00022723"/>
    </source>
</evidence>
<dbReference type="InterPro" id="IPR050072">
    <property type="entry name" value="Peptidase_M20A"/>
</dbReference>
<dbReference type="InterPro" id="IPR036264">
    <property type="entry name" value="Bact_exopeptidase_dim_dom"/>
</dbReference>
<evidence type="ECO:0000313" key="7">
    <source>
        <dbReference type="EMBL" id="GAA4090634.1"/>
    </source>
</evidence>
<evidence type="ECO:0000256" key="2">
    <source>
        <dbReference type="ARBA" id="ARBA00006247"/>
    </source>
</evidence>
<dbReference type="InterPro" id="IPR002933">
    <property type="entry name" value="Peptidase_M20"/>
</dbReference>
<sequence>MIAVAQSAAEREVVTLASELIAIDTSNVSDPTRPGKERLAAEYVAAKLVEVGYETAYVESGAPGRGNVVARLAGADPLRGALLVHGHLDVVPADPGDWSVHPFSGEVQNGYVWGRGAVDMKGMVAMMLAVARQFKRDHVVPPRDLIFAFLADEEAGGFCGARWLVDHRPELFEGSSEAISEVGGFSVTFDGRTRAYLVETAEKGVMWLRLKVSGTAGHGSMLHHDNAVAKLAAAITRLDTHRFPVILTDPVREFLEGVADLTGVPFDERDPEAAVARLGNLSRMIGATLRDTANVTMFNAGYKGNVVPSLAQATVDGRVLPGREQAFKAEVAEVLGSDTECEWQGMPSVQTTFDGALVDAMASAIGAEDPGARVLPYMLSAGTDAKSFQRLGIRHFGFAPLRLPAELDFSSLFHGVDERVPVDALEFGTRVLDRLLRTC</sequence>
<dbReference type="Pfam" id="PF07687">
    <property type="entry name" value="M20_dimer"/>
    <property type="match status" value="1"/>
</dbReference>
<comment type="similarity">
    <text evidence="2">Belongs to the peptidase M20A family.</text>
</comment>
<dbReference type="Gene3D" id="1.10.150.900">
    <property type="match status" value="1"/>
</dbReference>
<dbReference type="PROSITE" id="PS00758">
    <property type="entry name" value="ARGE_DAPE_CPG2_1"/>
    <property type="match status" value="1"/>
</dbReference>
<comment type="cofactor">
    <cofactor evidence="1">
        <name>Zn(2+)</name>
        <dbReference type="ChEBI" id="CHEBI:29105"/>
    </cofactor>
</comment>
<dbReference type="Gene3D" id="3.40.630.10">
    <property type="entry name" value="Zn peptidases"/>
    <property type="match status" value="1"/>
</dbReference>
<dbReference type="InterPro" id="IPR001261">
    <property type="entry name" value="ArgE/DapE_CS"/>
</dbReference>
<evidence type="ECO:0000313" key="8">
    <source>
        <dbReference type="Proteomes" id="UP001499984"/>
    </source>
</evidence>
<feature type="domain" description="Peptidase M20 dimerisation" evidence="6">
    <location>
        <begin position="200"/>
        <end position="335"/>
    </location>
</feature>
<protein>
    <submittedName>
        <fullName evidence="7">M20/M25/M40 family metallo-hydrolase</fullName>
    </submittedName>
</protein>
<name>A0ABP7WK15_9ACTN</name>
<keyword evidence="5" id="KW-0862">Zinc</keyword>
<dbReference type="SUPFAM" id="SSF53187">
    <property type="entry name" value="Zn-dependent exopeptidases"/>
    <property type="match status" value="1"/>
</dbReference>
<proteinExistence type="inferred from homology"/>
<evidence type="ECO:0000256" key="1">
    <source>
        <dbReference type="ARBA" id="ARBA00001947"/>
    </source>
</evidence>
<dbReference type="RefSeq" id="WP_345022087.1">
    <property type="nucleotide sequence ID" value="NZ_BAAAZY010000042.1"/>
</dbReference>